<dbReference type="EMBL" id="ADAD01000179">
    <property type="protein sequence ID" value="EEY34173.1"/>
    <property type="molecule type" value="Genomic_DNA"/>
</dbReference>
<proteinExistence type="predicted"/>
<dbReference type="GO" id="GO:0051287">
    <property type="term" value="F:NAD binding"/>
    <property type="evidence" value="ECO:0007669"/>
    <property type="project" value="TreeGrafter"/>
</dbReference>
<evidence type="ECO:0000313" key="2">
    <source>
        <dbReference type="EMBL" id="EEY34173.1"/>
    </source>
</evidence>
<dbReference type="PANTHER" id="PTHR37480:SF1">
    <property type="entry name" value="ENOYL-[ACYL-CARRIER-PROTEIN] REDUCTASE [NADH]"/>
    <property type="match status" value="1"/>
</dbReference>
<organism evidence="2 3">
    <name type="scientific">Pseudoleptotrichia goodfellowii F0264</name>
    <dbReference type="NCBI Taxonomy" id="596323"/>
    <lineage>
        <taxon>Bacteria</taxon>
        <taxon>Fusobacteriati</taxon>
        <taxon>Fusobacteriota</taxon>
        <taxon>Fusobacteriia</taxon>
        <taxon>Fusobacteriales</taxon>
        <taxon>Leptotrichiaceae</taxon>
        <taxon>Pseudoleptotrichia</taxon>
    </lineage>
</organism>
<gene>
    <name evidence="2" type="ORF">HMPREF0554_2245</name>
</gene>
<dbReference type="Gene3D" id="3.40.50.720">
    <property type="entry name" value="NAD(P)-binding Rossmann-like Domain"/>
    <property type="match status" value="1"/>
</dbReference>
<comment type="caution">
    <text evidence="2">The sequence shown here is derived from an EMBL/GenBank/DDBJ whole genome shotgun (WGS) entry which is preliminary data.</text>
</comment>
<dbReference type="Pfam" id="PF12242">
    <property type="entry name" value="Eno-Rase_NADH_b"/>
    <property type="match status" value="1"/>
</dbReference>
<reference evidence="2 3" key="1">
    <citation type="submission" date="2009-10" db="EMBL/GenBank/DDBJ databases">
        <authorList>
            <person name="Harkins D.M."/>
            <person name="Madupu R."/>
            <person name="Durkin A.S."/>
            <person name="Torralba M."/>
            <person name="Methe B."/>
            <person name="Sutton G.G."/>
            <person name="Strausberg R.L."/>
            <person name="Nelson K.E."/>
        </authorList>
    </citation>
    <scope>NUCLEOTIDE SEQUENCE [LARGE SCALE GENOMIC DNA]</scope>
    <source>
        <strain evidence="2 3">F0264</strain>
    </source>
</reference>
<dbReference type="GO" id="GO:0006633">
    <property type="term" value="P:fatty acid biosynthetic process"/>
    <property type="evidence" value="ECO:0007669"/>
    <property type="project" value="TreeGrafter"/>
</dbReference>
<name>D0GP03_9FUSO</name>
<dbReference type="GO" id="GO:0050343">
    <property type="term" value="F:trans-2-enoyl-CoA reductase (NADH) activity"/>
    <property type="evidence" value="ECO:0007669"/>
    <property type="project" value="TreeGrafter"/>
</dbReference>
<dbReference type="InterPro" id="IPR050048">
    <property type="entry name" value="FabV-like_NADH_b"/>
</dbReference>
<feature type="domain" description="Trans-2-enoyl-CoA reductase-like NAD(P)H binding" evidence="1">
    <location>
        <begin position="2"/>
        <end position="76"/>
    </location>
</feature>
<dbReference type="Proteomes" id="UP000004226">
    <property type="component" value="Unassembled WGS sequence"/>
</dbReference>
<dbReference type="AlphaFoldDB" id="D0GP03"/>
<sequence>MVIKPRLKGSLALVNHPMGAYEFVKRQIDYVKSQDKYTGPKKVLIIGASSGYGLASRISLAFGAGADTIGVAYEKVLKEKEQEVQVGGILSLSMKLQKKKD</sequence>
<evidence type="ECO:0000259" key="1">
    <source>
        <dbReference type="Pfam" id="PF12242"/>
    </source>
</evidence>
<keyword evidence="3" id="KW-1185">Reference proteome</keyword>
<dbReference type="RefSeq" id="WP_006808207.1">
    <property type="nucleotide sequence ID" value="NZ_ADAD01000179.1"/>
</dbReference>
<accession>D0GP03</accession>
<dbReference type="eggNOG" id="COG3007">
    <property type="taxonomic scope" value="Bacteria"/>
</dbReference>
<dbReference type="InterPro" id="IPR010758">
    <property type="entry name" value="Trans-2-enoyl-CoA_reductase"/>
</dbReference>
<dbReference type="GO" id="GO:0004318">
    <property type="term" value="F:enoyl-[acyl-carrier-protein] reductase (NADH) activity"/>
    <property type="evidence" value="ECO:0007669"/>
    <property type="project" value="TreeGrafter"/>
</dbReference>
<evidence type="ECO:0000313" key="3">
    <source>
        <dbReference type="Proteomes" id="UP000004226"/>
    </source>
</evidence>
<dbReference type="PANTHER" id="PTHR37480">
    <property type="entry name" value="ENOYL-[ACYL-CARRIER-PROTEIN] REDUCTASE [NADH]"/>
    <property type="match status" value="1"/>
</dbReference>
<protein>
    <submittedName>
        <fullName evidence="2">Short-chain alcohol dehydrogenase</fullName>
    </submittedName>
</protein>